<proteinExistence type="inferred from homology"/>
<feature type="signal peptide" evidence="13">
    <location>
        <begin position="1"/>
        <end position="21"/>
    </location>
</feature>
<dbReference type="EMBL" id="QJNU01001064">
    <property type="protein sequence ID" value="RYO80170.1"/>
    <property type="molecule type" value="Genomic_DNA"/>
</dbReference>
<dbReference type="Gene3D" id="2.60.40.2970">
    <property type="match status" value="1"/>
</dbReference>
<evidence type="ECO:0000256" key="13">
    <source>
        <dbReference type="RuleBase" id="RU361126"/>
    </source>
</evidence>
<evidence type="ECO:0000313" key="14">
    <source>
        <dbReference type="EMBL" id="RYO80170.1"/>
    </source>
</evidence>
<keyword evidence="15" id="KW-1185">Reference proteome</keyword>
<dbReference type="AlphaFoldDB" id="A0A4V1X8U5"/>
<dbReference type="InterPro" id="IPR050414">
    <property type="entry name" value="Fungal_M35_metalloproteases"/>
</dbReference>
<accession>A0A4V1X8U5</accession>
<evidence type="ECO:0000256" key="4">
    <source>
        <dbReference type="ARBA" id="ARBA00022685"/>
    </source>
</evidence>
<dbReference type="SUPFAM" id="SSF55486">
    <property type="entry name" value="Metalloproteases ('zincins'), catalytic domain"/>
    <property type="match status" value="1"/>
</dbReference>
<feature type="chain" id="PRO_5021008145" description="Neutral protease 2" evidence="13">
    <location>
        <begin position="22"/>
        <end position="364"/>
    </location>
</feature>
<keyword evidence="5 12" id="KW-0479">Metal-binding</keyword>
<feature type="binding site" evidence="12">
    <location>
        <position position="330"/>
    </location>
    <ligand>
        <name>Zn(2+)</name>
        <dbReference type="ChEBI" id="CHEBI:29105"/>
        <note>catalytic</note>
    </ligand>
</feature>
<evidence type="ECO:0000256" key="12">
    <source>
        <dbReference type="PIRSR" id="PIRSR601384-2"/>
    </source>
</evidence>
<evidence type="ECO:0000256" key="7">
    <source>
        <dbReference type="ARBA" id="ARBA00022801"/>
    </source>
</evidence>
<keyword evidence="4 13" id="KW-0165">Cleavage on pair of basic residues</keyword>
<dbReference type="PANTHER" id="PTHR37016:SF3">
    <property type="entry name" value="NEUTRAL PROTEASE 2-RELATED"/>
    <property type="match status" value="1"/>
</dbReference>
<evidence type="ECO:0000256" key="8">
    <source>
        <dbReference type="ARBA" id="ARBA00022833"/>
    </source>
</evidence>
<feature type="binding site" evidence="12">
    <location>
        <position position="315"/>
    </location>
    <ligand>
        <name>Zn(2+)</name>
        <dbReference type="ChEBI" id="CHEBI:29105"/>
        <note>catalytic</note>
    </ligand>
</feature>
<comment type="function">
    <text evidence="13">Secreted metalloproteinase that allows assimilation of proteinaceous substrates. Shows high activities on basic nuclear substrates such as histone and protamine.</text>
</comment>
<evidence type="ECO:0000256" key="1">
    <source>
        <dbReference type="ARBA" id="ARBA00001187"/>
    </source>
</evidence>
<comment type="subcellular location">
    <subcellularLocation>
        <location evidence="13">Secreted</location>
    </subcellularLocation>
</comment>
<evidence type="ECO:0000313" key="15">
    <source>
        <dbReference type="Proteomes" id="UP000293360"/>
    </source>
</evidence>
<dbReference type="InterPro" id="IPR024079">
    <property type="entry name" value="MetalloPept_cat_dom_sf"/>
</dbReference>
<dbReference type="EC" id="3.4.24.39" evidence="13"/>
<dbReference type="Proteomes" id="UP000293360">
    <property type="component" value="Unassembled WGS sequence"/>
</dbReference>
<sequence>MFAGRLLSVLAHIALAGSALGHVSGNRERSSQLEVELAVPASGSVSELVARIKNVGNTDLNLLKFGTILDDKLPIQKVVIVDEAGEEVQAKAIHPSLDYDALQSKHFQLLKASESVEAIIDAAMVHSFDKSGTYSFAVEGLIPLAVAPSTKLSGPPAYVKSNTVSMYVEARKASFQDSRSIEERTNLDVAGCNGTKHEVITAALANCKGLALAAAADAKDPASARFAEYFKTNSSATRQTVVERLEAAAEECSTADSGVSRLFCYDYYGVCEIDGPLVAYTMYTFNTMVVCPLFYVRPPLPTGCHRQCHATTVIHEATHCGGVYSPMTQDYAYGYEECMALEPDWALLNADTYSLYANAVYLDC</sequence>
<comment type="cofactor">
    <cofactor evidence="12 13">
        <name>Zn(2+)</name>
        <dbReference type="ChEBI" id="CHEBI:29105"/>
    </cofactor>
    <text evidence="12 13">Binds 1 zinc ion per subunit.</text>
</comment>
<dbReference type="GO" id="GO:0004222">
    <property type="term" value="F:metalloendopeptidase activity"/>
    <property type="evidence" value="ECO:0007669"/>
    <property type="project" value="InterPro"/>
</dbReference>
<keyword evidence="8 12" id="KW-0862">Zinc</keyword>
<keyword evidence="9 13" id="KW-0482">Metalloprotease</keyword>
<dbReference type="OrthoDB" id="412874at2759"/>
<keyword evidence="10" id="KW-0865">Zymogen</keyword>
<keyword evidence="6 13" id="KW-0732">Signal</keyword>
<protein>
    <recommendedName>
        <fullName evidence="13">Neutral protease 2</fullName>
        <ecNumber evidence="13">3.4.24.39</ecNumber>
    </recommendedName>
    <alternativeName>
        <fullName evidence="13">Deuterolysin</fullName>
    </alternativeName>
</protein>
<feature type="active site" evidence="11">
    <location>
        <position position="316"/>
    </location>
</feature>
<dbReference type="CDD" id="cd11008">
    <property type="entry name" value="M35_deuterolysin_like"/>
    <property type="match status" value="1"/>
</dbReference>
<gene>
    <name evidence="14" type="ORF">DL764_009925</name>
</gene>
<dbReference type="GO" id="GO:0005576">
    <property type="term" value="C:extracellular region"/>
    <property type="evidence" value="ECO:0007669"/>
    <property type="project" value="UniProtKB-SubCell"/>
</dbReference>
<comment type="catalytic activity">
    <reaction evidence="1 13">
        <text>Preferential cleavage of bonds with hydrophobic residues in P1'. Also 3-Asn-|-Gln-4 and 8-Gly-|-Ser-9 bonds in insulin B chain.</text>
        <dbReference type="EC" id="3.4.24.39"/>
    </reaction>
</comment>
<evidence type="ECO:0000256" key="10">
    <source>
        <dbReference type="ARBA" id="ARBA00023145"/>
    </source>
</evidence>
<evidence type="ECO:0000256" key="3">
    <source>
        <dbReference type="ARBA" id="ARBA00022670"/>
    </source>
</evidence>
<comment type="caution">
    <text evidence="14">The sequence shown here is derived from an EMBL/GenBank/DDBJ whole genome shotgun (WGS) entry which is preliminary data.</text>
</comment>
<evidence type="ECO:0000256" key="9">
    <source>
        <dbReference type="ARBA" id="ARBA00023049"/>
    </source>
</evidence>
<dbReference type="PRINTS" id="PR00768">
    <property type="entry name" value="DEUTEROLYSIN"/>
</dbReference>
<dbReference type="InterPro" id="IPR001384">
    <property type="entry name" value="Peptidase_M35"/>
</dbReference>
<feature type="binding site" evidence="12">
    <location>
        <position position="319"/>
    </location>
    <ligand>
        <name>Zn(2+)</name>
        <dbReference type="ChEBI" id="CHEBI:29105"/>
        <note>catalytic</note>
    </ligand>
</feature>
<evidence type="ECO:0000256" key="5">
    <source>
        <dbReference type="ARBA" id="ARBA00022723"/>
    </source>
</evidence>
<evidence type="ECO:0000256" key="11">
    <source>
        <dbReference type="PIRSR" id="PIRSR601384-1"/>
    </source>
</evidence>
<dbReference type="PANTHER" id="PTHR37016">
    <property type="match status" value="1"/>
</dbReference>
<dbReference type="GO" id="GO:0046872">
    <property type="term" value="F:metal ion binding"/>
    <property type="evidence" value="ECO:0007669"/>
    <property type="project" value="UniProtKB-KW"/>
</dbReference>
<keyword evidence="7 13" id="KW-0378">Hydrolase</keyword>
<comment type="similarity">
    <text evidence="2 13">Belongs to the peptidase M35 family.</text>
</comment>
<dbReference type="Gene3D" id="3.40.390.10">
    <property type="entry name" value="Collagenase (Catalytic Domain)"/>
    <property type="match status" value="1"/>
</dbReference>
<evidence type="ECO:0000256" key="2">
    <source>
        <dbReference type="ARBA" id="ARBA00010279"/>
    </source>
</evidence>
<name>A0A4V1X8U5_9PEZI</name>
<keyword evidence="3 13" id="KW-0645">Protease</keyword>
<dbReference type="Pfam" id="PF02102">
    <property type="entry name" value="Peptidase_M35"/>
    <property type="match status" value="1"/>
</dbReference>
<keyword evidence="13" id="KW-0964">Secreted</keyword>
<organism evidence="14 15">
    <name type="scientific">Monosporascus ibericus</name>
    <dbReference type="NCBI Taxonomy" id="155417"/>
    <lineage>
        <taxon>Eukaryota</taxon>
        <taxon>Fungi</taxon>
        <taxon>Dikarya</taxon>
        <taxon>Ascomycota</taxon>
        <taxon>Pezizomycotina</taxon>
        <taxon>Sordariomycetes</taxon>
        <taxon>Xylariomycetidae</taxon>
        <taxon>Xylariales</taxon>
        <taxon>Xylariales incertae sedis</taxon>
        <taxon>Monosporascus</taxon>
    </lineage>
</organism>
<evidence type="ECO:0000256" key="6">
    <source>
        <dbReference type="ARBA" id="ARBA00022729"/>
    </source>
</evidence>
<dbReference type="STRING" id="155417.A0A4V1X8U5"/>
<reference evidence="14 15" key="1">
    <citation type="submission" date="2018-06" db="EMBL/GenBank/DDBJ databases">
        <title>Complete Genomes of Monosporascus.</title>
        <authorList>
            <person name="Robinson A.J."/>
            <person name="Natvig D.O."/>
        </authorList>
    </citation>
    <scope>NUCLEOTIDE SEQUENCE [LARGE SCALE GENOMIC DNA]</scope>
    <source>
        <strain evidence="14 15">CBS 110550</strain>
    </source>
</reference>
<dbReference type="GO" id="GO:0006508">
    <property type="term" value="P:proteolysis"/>
    <property type="evidence" value="ECO:0007669"/>
    <property type="project" value="UniProtKB-KW"/>
</dbReference>